<dbReference type="EMBL" id="OX451739">
    <property type="protein sequence ID" value="CAI8610160.1"/>
    <property type="molecule type" value="Genomic_DNA"/>
</dbReference>
<dbReference type="InterPro" id="IPR011016">
    <property type="entry name" value="Znf_RING-CH"/>
</dbReference>
<dbReference type="Gene3D" id="1.25.40.20">
    <property type="entry name" value="Ankyrin repeat-containing domain"/>
    <property type="match status" value="3"/>
</dbReference>
<keyword evidence="8" id="KW-1185">Reference proteome</keyword>
<dbReference type="PROSITE" id="PS50297">
    <property type="entry name" value="ANK_REP_REGION"/>
    <property type="match status" value="2"/>
</dbReference>
<organism evidence="7 8">
    <name type="scientific">Vicia faba</name>
    <name type="common">Broad bean</name>
    <name type="synonym">Faba vulgaris</name>
    <dbReference type="NCBI Taxonomy" id="3906"/>
    <lineage>
        <taxon>Eukaryota</taxon>
        <taxon>Viridiplantae</taxon>
        <taxon>Streptophyta</taxon>
        <taxon>Embryophyta</taxon>
        <taxon>Tracheophyta</taxon>
        <taxon>Spermatophyta</taxon>
        <taxon>Magnoliopsida</taxon>
        <taxon>eudicotyledons</taxon>
        <taxon>Gunneridae</taxon>
        <taxon>Pentapetalae</taxon>
        <taxon>rosids</taxon>
        <taxon>fabids</taxon>
        <taxon>Fabales</taxon>
        <taxon>Fabaceae</taxon>
        <taxon>Papilionoideae</taxon>
        <taxon>50 kb inversion clade</taxon>
        <taxon>NPAAA clade</taxon>
        <taxon>Hologalegina</taxon>
        <taxon>IRL clade</taxon>
        <taxon>Fabeae</taxon>
        <taxon>Vicia</taxon>
    </lineage>
</organism>
<accession>A0AAV1AI09</accession>
<dbReference type="Pfam" id="PF00023">
    <property type="entry name" value="Ank"/>
    <property type="match status" value="1"/>
</dbReference>
<dbReference type="GO" id="GO:0008270">
    <property type="term" value="F:zinc ion binding"/>
    <property type="evidence" value="ECO:0007669"/>
    <property type="project" value="UniProtKB-KW"/>
</dbReference>
<keyword evidence="4" id="KW-0862">Zinc</keyword>
<feature type="domain" description="RING-CH-type" evidence="6">
    <location>
        <begin position="190"/>
        <end position="252"/>
    </location>
</feature>
<evidence type="ECO:0000256" key="4">
    <source>
        <dbReference type="ARBA" id="ARBA00022833"/>
    </source>
</evidence>
<dbReference type="SUPFAM" id="SSF57850">
    <property type="entry name" value="RING/U-box"/>
    <property type="match status" value="1"/>
</dbReference>
<evidence type="ECO:0000256" key="2">
    <source>
        <dbReference type="ARBA" id="ARBA00022723"/>
    </source>
</evidence>
<dbReference type="SUPFAM" id="SSF48403">
    <property type="entry name" value="Ankyrin repeat"/>
    <property type="match status" value="1"/>
</dbReference>
<keyword evidence="3" id="KW-0863">Zinc-finger</keyword>
<dbReference type="SMART" id="SM00248">
    <property type="entry name" value="ANK"/>
    <property type="match status" value="7"/>
</dbReference>
<dbReference type="Pfam" id="PF12796">
    <property type="entry name" value="Ank_2"/>
    <property type="match status" value="2"/>
</dbReference>
<name>A0AAV1AI09_VICFA</name>
<evidence type="ECO:0000313" key="7">
    <source>
        <dbReference type="EMBL" id="CAI8610160.1"/>
    </source>
</evidence>
<feature type="repeat" description="ANK" evidence="5">
    <location>
        <begin position="638"/>
        <end position="670"/>
    </location>
</feature>
<sequence length="824" mass="91071">MPLTPSPTPTHKKVNFLVTSRSVDAAPIVDSDSNNLGNLTTRGKSSSARSIMPKLNFPYNRTSSSDVEKAISLAPESPCEKPSVSGSGSVSLSKLFAPKIYRTSSLPVEEIGRVNNEFAFGGCLGASPYRSQGSIARTRSEPVDSKEKIIRKMDKFFRIIPSTPGAKEVKEWLKASAEKDTENGGDDGEDIAEEEAVCRICLIELCEGGETLKMECSCKGELALAHQECAIKWFSIRGNKTCDVCKQEVQNLPVTLLRIQNVQTQNTGARSQQEDDFRHELIDNAAASARSWIGRAKEAARHDQRRLEKFVNVEGMIPSLRDPERFSFWLATLSNRRPSERLELLRIRDTKEQGVDINAIDRILLQSSKPFLHTNVDCNALFAAVVSRQINVVKLLLQVGVRLDIKVKLGAWSWETDTGEEFRVGVGLAEPFPITWCAVEYFESTGTILNMLLHHLSPNSFHMGRTLLHHTIICNNERALNVLLNNGVDTELALQTTEEETNLYPIHMVARLGLCNILQCLINGNCNLDSQTKLGDTALMVCTRYKHEKCLRVLVSSGADLGIVNSFGYCATSTSTSIHWTKEYQKAVLDIIRARKVVKSSNASRFSSLLFVTHANDIEALKKVVENRNINLDEQNESGFSAVMISASEGSVEAFKLLLHAGADVTNLKNKDGLTALDIIDLKQNGEDGHKVMFEYALKKGCLNISTLAEANTLHRAACYGDINMVEKLLKEGNYDVNGFDENGYTPLMLAARESNGEMCGLLISHGAKCDIKNERHETALLLAREKNLKGNDAENVIMDELARRVVLCGARVKKHTKCGKGLS</sequence>
<dbReference type="InterPro" id="IPR013083">
    <property type="entry name" value="Znf_RING/FYVE/PHD"/>
</dbReference>
<dbReference type="PANTHER" id="PTHR46158:SF1">
    <property type="entry name" value="RING_U-BOX SUPERFAMILY PROTEIN"/>
    <property type="match status" value="1"/>
</dbReference>
<dbReference type="Pfam" id="PF12906">
    <property type="entry name" value="RINGv"/>
    <property type="match status" value="1"/>
</dbReference>
<dbReference type="AlphaFoldDB" id="A0AAV1AI09"/>
<dbReference type="CDD" id="cd16495">
    <property type="entry name" value="RING_CH-C4HC3_MARCH"/>
    <property type="match status" value="1"/>
</dbReference>
<feature type="repeat" description="ANK" evidence="5">
    <location>
        <begin position="534"/>
        <end position="566"/>
    </location>
</feature>
<evidence type="ECO:0000256" key="1">
    <source>
        <dbReference type="ARBA" id="ARBA00004413"/>
    </source>
</evidence>
<comment type="subcellular location">
    <subcellularLocation>
        <location evidence="1">Cell membrane</location>
        <topology evidence="1">Peripheral membrane protein</topology>
        <orientation evidence="1">Cytoplasmic side</orientation>
    </subcellularLocation>
</comment>
<dbReference type="Gene3D" id="3.30.40.10">
    <property type="entry name" value="Zinc/RING finger domain, C3HC4 (zinc finger)"/>
    <property type="match status" value="1"/>
</dbReference>
<dbReference type="Proteomes" id="UP001157006">
    <property type="component" value="Chromosome 4"/>
</dbReference>
<reference evidence="7 8" key="1">
    <citation type="submission" date="2023-01" db="EMBL/GenBank/DDBJ databases">
        <authorList>
            <person name="Kreplak J."/>
        </authorList>
    </citation>
    <scope>NUCLEOTIDE SEQUENCE [LARGE SCALE GENOMIC DNA]</scope>
</reference>
<dbReference type="PANTHER" id="PTHR46158">
    <property type="entry name" value="OS02G0165000 PROTEIN"/>
    <property type="match status" value="1"/>
</dbReference>
<dbReference type="GO" id="GO:0005886">
    <property type="term" value="C:plasma membrane"/>
    <property type="evidence" value="ECO:0007669"/>
    <property type="project" value="UniProtKB-SubCell"/>
</dbReference>
<evidence type="ECO:0000259" key="6">
    <source>
        <dbReference type="PROSITE" id="PS51292"/>
    </source>
</evidence>
<dbReference type="PROSITE" id="PS51292">
    <property type="entry name" value="ZF_RING_CH"/>
    <property type="match status" value="1"/>
</dbReference>
<gene>
    <name evidence="7" type="ORF">VFH_IV168320</name>
</gene>
<dbReference type="InterPro" id="IPR002110">
    <property type="entry name" value="Ankyrin_rpt"/>
</dbReference>
<dbReference type="SMART" id="SM00744">
    <property type="entry name" value="RINGv"/>
    <property type="match status" value="1"/>
</dbReference>
<dbReference type="InterPro" id="IPR036770">
    <property type="entry name" value="Ankyrin_rpt-contain_sf"/>
</dbReference>
<dbReference type="PROSITE" id="PS50088">
    <property type="entry name" value="ANK_REPEAT"/>
    <property type="match status" value="3"/>
</dbReference>
<feature type="repeat" description="ANK" evidence="5">
    <location>
        <begin position="743"/>
        <end position="775"/>
    </location>
</feature>
<keyword evidence="2" id="KW-0479">Metal-binding</keyword>
<keyword evidence="5" id="KW-0040">ANK repeat</keyword>
<evidence type="ECO:0000256" key="5">
    <source>
        <dbReference type="PROSITE-ProRule" id="PRU00023"/>
    </source>
</evidence>
<proteinExistence type="predicted"/>
<evidence type="ECO:0000256" key="3">
    <source>
        <dbReference type="ARBA" id="ARBA00022771"/>
    </source>
</evidence>
<evidence type="ECO:0000313" key="8">
    <source>
        <dbReference type="Proteomes" id="UP001157006"/>
    </source>
</evidence>
<protein>
    <recommendedName>
        <fullName evidence="6">RING-CH-type domain-containing protein</fullName>
    </recommendedName>
</protein>